<dbReference type="EMBL" id="CP036264">
    <property type="protein sequence ID" value="QEG02863.1"/>
    <property type="molecule type" value="Genomic_DNA"/>
</dbReference>
<reference evidence="2 3" key="1">
    <citation type="submission" date="2019-02" db="EMBL/GenBank/DDBJ databases">
        <title>Planctomycetal bacteria perform biofilm scaping via a novel small molecule.</title>
        <authorList>
            <person name="Jeske O."/>
            <person name="Boedeker C."/>
            <person name="Wiegand S."/>
            <person name="Breitling P."/>
            <person name="Kallscheuer N."/>
            <person name="Jogler M."/>
            <person name="Rohde M."/>
            <person name="Petersen J."/>
            <person name="Medema M.H."/>
            <person name="Surup F."/>
            <person name="Jogler C."/>
        </authorList>
    </citation>
    <scope>NUCLEOTIDE SEQUENCE [LARGE SCALE GENOMIC DNA]</scope>
    <source>
        <strain evidence="2 3">Mal15</strain>
    </source>
</reference>
<dbReference type="PANTHER" id="PTHR28208">
    <property type="entry name" value="PHOSPHATIDATE PHOSPHATASE APP1"/>
    <property type="match status" value="1"/>
</dbReference>
<proteinExistence type="predicted"/>
<dbReference type="Proteomes" id="UP000321353">
    <property type="component" value="Chromosome"/>
</dbReference>
<accession>A0A5B9MNG4</accession>
<evidence type="ECO:0000313" key="2">
    <source>
        <dbReference type="EMBL" id="QEG02863.1"/>
    </source>
</evidence>
<dbReference type="RefSeq" id="WP_167547208.1">
    <property type="nucleotide sequence ID" value="NZ_CP036264.1"/>
</dbReference>
<dbReference type="PANTHER" id="PTHR28208:SF1">
    <property type="entry name" value="FILAMENT ORGANIZATION PROTEIN APP1-LIKE, PUTATIVE (AFU_ORTHOLOGUE AFUA_1G06650)-RELATED"/>
    <property type="match status" value="1"/>
</dbReference>
<dbReference type="InterPro" id="IPR052935">
    <property type="entry name" value="Mg2+_PAP"/>
</dbReference>
<gene>
    <name evidence="2" type="ORF">Mal15_69840</name>
</gene>
<evidence type="ECO:0000313" key="3">
    <source>
        <dbReference type="Proteomes" id="UP000321353"/>
    </source>
</evidence>
<dbReference type="Pfam" id="PF09949">
    <property type="entry name" value="APP1_cat"/>
    <property type="match status" value="1"/>
</dbReference>
<dbReference type="GO" id="GO:0008195">
    <property type="term" value="F:phosphatidate phosphatase activity"/>
    <property type="evidence" value="ECO:0007669"/>
    <property type="project" value="InterPro"/>
</dbReference>
<protein>
    <recommendedName>
        <fullName evidence="1">Phosphatidate phosphatase APP1 catalytic domain-containing protein</fullName>
    </recommendedName>
</protein>
<sequence>MPNPVKSLFVVIPMTIAISWAIGLEPEFDTLSPSTLKPDEAILFYPTYGHFDKQTRSWRFDVHGKVFEPEDSSFKRAALIAALKSSAGLNNDIDPKSFREDRIRPFLVDNERGKSVTVDVAGKQYSAGTSQPNGHFLSSLSSAADPWHGGRSENQVAVLKAVLPRGDSRSFRGRVHLITPQGLSVISDIDDTIKDSQVTDKSELLKNTFLRDFQAVAGMSPLYAGLHDRGAAFHYVSGSPWQLYQPLERFLSDAGFPKGTFHLKFFRLTDSSGLGLLSSQQSMKIAAITPILKSFPERRFLLFGDTGEQDPEIYGQLARDFPDQIFGIFLRNVTSAESTDRRYQVALDGVSKERWMLFDDVAQVQQRVDEMTRK</sequence>
<feature type="domain" description="Phosphatidate phosphatase APP1 catalytic" evidence="1">
    <location>
        <begin position="184"/>
        <end position="332"/>
    </location>
</feature>
<evidence type="ECO:0000259" key="1">
    <source>
        <dbReference type="Pfam" id="PF09949"/>
    </source>
</evidence>
<organism evidence="2 3">
    <name type="scientific">Stieleria maiorica</name>
    <dbReference type="NCBI Taxonomy" id="2795974"/>
    <lineage>
        <taxon>Bacteria</taxon>
        <taxon>Pseudomonadati</taxon>
        <taxon>Planctomycetota</taxon>
        <taxon>Planctomycetia</taxon>
        <taxon>Pirellulales</taxon>
        <taxon>Pirellulaceae</taxon>
        <taxon>Stieleria</taxon>
    </lineage>
</organism>
<dbReference type="InterPro" id="IPR019236">
    <property type="entry name" value="APP1_cat"/>
</dbReference>
<dbReference type="KEGG" id="smam:Mal15_69840"/>
<name>A0A5B9MNG4_9BACT</name>
<keyword evidence="3" id="KW-1185">Reference proteome</keyword>
<dbReference type="AlphaFoldDB" id="A0A5B9MNG4"/>